<feature type="domain" description="PKD/Chitinase" evidence="2">
    <location>
        <begin position="123"/>
        <end position="206"/>
    </location>
</feature>
<dbReference type="InterPro" id="IPR022409">
    <property type="entry name" value="PKD/Chitinase_dom"/>
</dbReference>
<protein>
    <submittedName>
        <fullName evidence="3">PKD domain-containing protein</fullName>
    </submittedName>
</protein>
<evidence type="ECO:0000256" key="1">
    <source>
        <dbReference type="SAM" id="SignalP"/>
    </source>
</evidence>
<dbReference type="SMART" id="SM00089">
    <property type="entry name" value="PKD"/>
    <property type="match status" value="2"/>
</dbReference>
<dbReference type="InterPro" id="IPR008979">
    <property type="entry name" value="Galactose-bd-like_sf"/>
</dbReference>
<dbReference type="SUPFAM" id="SSF49785">
    <property type="entry name" value="Galactose-binding domain-like"/>
    <property type="match status" value="1"/>
</dbReference>
<evidence type="ECO:0000259" key="2">
    <source>
        <dbReference type="SMART" id="SM00089"/>
    </source>
</evidence>
<feature type="signal peptide" evidence="1">
    <location>
        <begin position="1"/>
        <end position="25"/>
    </location>
</feature>
<keyword evidence="4" id="KW-1185">Reference proteome</keyword>
<proteinExistence type="predicted"/>
<comment type="caution">
    <text evidence="3">The sequence shown here is derived from an EMBL/GenBank/DDBJ whole genome shotgun (WGS) entry which is preliminary data.</text>
</comment>
<dbReference type="EMBL" id="JAWHTF010000002">
    <property type="protein sequence ID" value="MDU8885663.1"/>
    <property type="molecule type" value="Genomic_DNA"/>
</dbReference>
<name>A0ABU3U5I7_9FLAO</name>
<keyword evidence="1" id="KW-0732">Signal</keyword>
<dbReference type="CDD" id="cd00146">
    <property type="entry name" value="PKD"/>
    <property type="match status" value="1"/>
</dbReference>
<sequence length="684" mass="74597">MKTFKYLLSCSIVILAFINCSDDDANFDYLKSVAPPTNVTAVFQVTQDNTGIVTITPNSDGATKYMVYLGDDTSEPVEVIQGRNIIHTYAEGTYSVKIEAIGITGLISEITKELVVSFNAPENLDVVIENDAAVSKQVNVTVNADFAISYDVYFGELGNDTPVTTNVGETVSYVYQDPGTYTIRIVVMGAAIETTEYTEEFEVTAILQPLASAPQQPSRGVGDVISLYSERYDDLPGTDFFPDWGQGGCCGSGWTTFDLNGDEMLQYINLSYQGNQLSAPVDLTAMEYMHIDLWTADVLSRVEISLISVSNGEKPVWVDLTPNGWTSIDIPISAWTDQGLTVGDIHQLKYVGDPFSGGGTVFIDNIYFYKEPSGVITSMVEDFEGTPPTFTVFGNIADTQVVSNPDASGINTSGNVAQLTKTAGSEVWAGTFFETAAPLDLATYNKINVKTWSPKNGAMVKLKLENIDASIVHEQDLFTTSINTWENLLYDFSGAPVADYVRIVIFFDFGNSGDDSVYYYDDIELVNNDGGPPASIFQDFEGTPPTFTVFGNIADTQVIANPDISGINTTANVAQLTKTAGSEVWAGTFFETAAPLDLVTYSKISVKTWSPVNGAMVKLKLENSDASIVHEQDLFTSTTNAWEELTYDFSGAPVADYIRVVIFFDFGNAGDDSIYYFDEYTLTN</sequence>
<accession>A0ABU3U5I7</accession>
<dbReference type="RefSeq" id="WP_316661562.1">
    <property type="nucleotide sequence ID" value="NZ_JAWHTF010000002.1"/>
</dbReference>
<dbReference type="Gene3D" id="2.60.120.260">
    <property type="entry name" value="Galactose-binding domain-like"/>
    <property type="match status" value="2"/>
</dbReference>
<dbReference type="Gene3D" id="2.60.120.430">
    <property type="entry name" value="Galactose-binding lectin"/>
    <property type="match status" value="1"/>
</dbReference>
<reference evidence="3 4" key="1">
    <citation type="submission" date="2023-10" db="EMBL/GenBank/DDBJ databases">
        <title>Marimonas sp. nov. isolated from tidal mud flat.</title>
        <authorList>
            <person name="Jaincy N.J."/>
            <person name="Srinivasan S."/>
            <person name="Lee S.-S."/>
        </authorList>
    </citation>
    <scope>NUCLEOTIDE SEQUENCE [LARGE SCALE GENOMIC DNA]</scope>
    <source>
        <strain evidence="3 4">MJ-SS3</strain>
    </source>
</reference>
<feature type="domain" description="PKD/Chitinase" evidence="2">
    <location>
        <begin position="40"/>
        <end position="119"/>
    </location>
</feature>
<dbReference type="Proteomes" id="UP001268651">
    <property type="component" value="Unassembled WGS sequence"/>
</dbReference>
<evidence type="ECO:0000313" key="4">
    <source>
        <dbReference type="Proteomes" id="UP001268651"/>
    </source>
</evidence>
<organism evidence="3 4">
    <name type="scientific">Gilvirhabdus luticola</name>
    <dbReference type="NCBI Taxonomy" id="3079858"/>
    <lineage>
        <taxon>Bacteria</taxon>
        <taxon>Pseudomonadati</taxon>
        <taxon>Bacteroidota</taxon>
        <taxon>Flavobacteriia</taxon>
        <taxon>Flavobacteriales</taxon>
        <taxon>Flavobacteriaceae</taxon>
        <taxon>Gilvirhabdus</taxon>
    </lineage>
</organism>
<feature type="chain" id="PRO_5045216182" evidence="1">
    <location>
        <begin position="26"/>
        <end position="684"/>
    </location>
</feature>
<evidence type="ECO:0000313" key="3">
    <source>
        <dbReference type="EMBL" id="MDU8885663.1"/>
    </source>
</evidence>
<gene>
    <name evidence="3" type="ORF">RXV94_05790</name>
</gene>